<keyword evidence="3" id="KW-1185">Reference proteome</keyword>
<organism evidence="2 3">
    <name type="scientific">Colletotrichum lupini</name>
    <dbReference type="NCBI Taxonomy" id="145971"/>
    <lineage>
        <taxon>Eukaryota</taxon>
        <taxon>Fungi</taxon>
        <taxon>Dikarya</taxon>
        <taxon>Ascomycota</taxon>
        <taxon>Pezizomycotina</taxon>
        <taxon>Sordariomycetes</taxon>
        <taxon>Hypocreomycetidae</taxon>
        <taxon>Glomerellales</taxon>
        <taxon>Glomerellaceae</taxon>
        <taxon>Colletotrichum</taxon>
        <taxon>Colletotrichum acutatum species complex</taxon>
    </lineage>
</organism>
<dbReference type="EMBL" id="CP019479">
    <property type="protein sequence ID" value="UQC87963.1"/>
    <property type="molecule type" value="Genomic_DNA"/>
</dbReference>
<evidence type="ECO:0000313" key="3">
    <source>
        <dbReference type="Proteomes" id="UP000830671"/>
    </source>
</evidence>
<evidence type="ECO:0000313" key="2">
    <source>
        <dbReference type="EMBL" id="UQC87963.1"/>
    </source>
</evidence>
<dbReference type="AlphaFoldDB" id="A0A9Q8T2Z4"/>
<sequence>MQVCRLNVNLVNHPQRWAAVSSHLAEVTGGSHDCPLPWKKVSLFLAVTHRQRGCPALNVFLPPVTPAFLTVSIHSQFSPYTTAQNGAETETEGFAHQPTGHLCSHSHSHSLTHSLANSPHPDEAFGSSVSSNPTLVLLFLLRFNLNPSGKLQSSPLKHHLLDTKPVNRSHLVPSIFRRHPINQLQSQYKVATPSLLDLSSLMHRIMSRCLQKTSNPGGLFKLSTSASEQSCLVSTPESPFTKRLFVPTLGGVPRFAVDKNSLLALVSLVLSPKLDNLQAALRGQGAAPEAAGRGSASVEHQIVRLNLNFPGRANTITHYTYIIGVVVLQSPTGARGSVDVASDAAYCCRSPFTVAFRSEIRSIEQQLSSHCLISPNHSDVGVLLRPDELSELTSPCNRLSTIKAEQGGRFKGSSGAQRNPPPISIRNRPSCSRTRACVAWAKGKMDTLHFKEVEDGMAQGDKGGRAG</sequence>
<dbReference type="RefSeq" id="XP_049149569.1">
    <property type="nucleotide sequence ID" value="XM_049292423.1"/>
</dbReference>
<reference evidence="2" key="1">
    <citation type="journal article" date="2021" name="Mol. Plant Microbe Interact.">
        <title>Complete Genome Sequence of the Plant-Pathogenic Fungus Colletotrichum lupini.</title>
        <authorList>
            <person name="Baroncelli R."/>
            <person name="Pensec F."/>
            <person name="Da Lio D."/>
            <person name="Boufleur T."/>
            <person name="Vicente I."/>
            <person name="Sarrocco S."/>
            <person name="Picot A."/>
            <person name="Baraldi E."/>
            <person name="Sukno S."/>
            <person name="Thon M."/>
            <person name="Le Floch G."/>
        </authorList>
    </citation>
    <scope>NUCLEOTIDE SEQUENCE</scope>
    <source>
        <strain evidence="2">IMI 504893</strain>
    </source>
</reference>
<dbReference type="Proteomes" id="UP000830671">
    <property type="component" value="Chromosome 7"/>
</dbReference>
<feature type="region of interest" description="Disordered" evidence="1">
    <location>
        <begin position="407"/>
        <end position="429"/>
    </location>
</feature>
<accession>A0A9Q8T2Z4</accession>
<dbReference type="KEGG" id="clup:CLUP02_13484"/>
<protein>
    <submittedName>
        <fullName evidence="2">Uncharacterized protein</fullName>
    </submittedName>
</protein>
<dbReference type="GeneID" id="73347433"/>
<name>A0A9Q8T2Z4_9PEZI</name>
<gene>
    <name evidence="2" type="ORF">CLUP02_13484</name>
</gene>
<evidence type="ECO:0000256" key="1">
    <source>
        <dbReference type="SAM" id="MobiDB-lite"/>
    </source>
</evidence>
<proteinExistence type="predicted"/>